<accession>A0A518CHW0</accession>
<keyword evidence="5" id="KW-0411">Iron-sulfur</keyword>
<evidence type="ECO:0000256" key="2">
    <source>
        <dbReference type="ARBA" id="ARBA00022723"/>
    </source>
</evidence>
<dbReference type="InterPro" id="IPR036188">
    <property type="entry name" value="FAD/NAD-bd_sf"/>
</dbReference>
<gene>
    <name evidence="6" type="ORF">Pla110_05220</name>
</gene>
<dbReference type="Pfam" id="PF12831">
    <property type="entry name" value="FAD_oxidored"/>
    <property type="match status" value="1"/>
</dbReference>
<dbReference type="OrthoDB" id="9777740at2"/>
<keyword evidence="4" id="KW-0408">Iron</keyword>
<evidence type="ECO:0000256" key="5">
    <source>
        <dbReference type="ARBA" id="ARBA00023014"/>
    </source>
</evidence>
<dbReference type="PANTHER" id="PTHR43498:SF1">
    <property type="entry name" value="COB--COM HETERODISULFIDE REDUCTASE IRON-SULFUR SUBUNIT A"/>
    <property type="match status" value="1"/>
</dbReference>
<evidence type="ECO:0000256" key="1">
    <source>
        <dbReference type="ARBA" id="ARBA00022485"/>
    </source>
</evidence>
<dbReference type="Proteomes" id="UP000317178">
    <property type="component" value="Chromosome"/>
</dbReference>
<protein>
    <submittedName>
        <fullName evidence="6">Ribulose-1,5-biphosphate synthetase</fullName>
    </submittedName>
</protein>
<dbReference type="KEGG" id="plon:Pla110_05220"/>
<dbReference type="EMBL" id="CP036281">
    <property type="protein sequence ID" value="QDU78818.1"/>
    <property type="molecule type" value="Genomic_DNA"/>
</dbReference>
<evidence type="ECO:0000313" key="6">
    <source>
        <dbReference type="EMBL" id="QDU78818.1"/>
    </source>
</evidence>
<evidence type="ECO:0000256" key="3">
    <source>
        <dbReference type="ARBA" id="ARBA00023002"/>
    </source>
</evidence>
<keyword evidence="7" id="KW-1185">Reference proteome</keyword>
<dbReference type="RefSeq" id="WP_144992860.1">
    <property type="nucleotide sequence ID" value="NZ_CP036281.1"/>
</dbReference>
<dbReference type="AlphaFoldDB" id="A0A518CHW0"/>
<evidence type="ECO:0000256" key="4">
    <source>
        <dbReference type="ARBA" id="ARBA00023004"/>
    </source>
</evidence>
<dbReference type="PANTHER" id="PTHR43498">
    <property type="entry name" value="FERREDOXIN:COB-COM HETERODISULFIDE REDUCTASE SUBUNIT A"/>
    <property type="match status" value="1"/>
</dbReference>
<reference evidence="6 7" key="1">
    <citation type="submission" date="2019-02" db="EMBL/GenBank/DDBJ databases">
        <title>Deep-cultivation of Planctomycetes and their phenomic and genomic characterization uncovers novel biology.</title>
        <authorList>
            <person name="Wiegand S."/>
            <person name="Jogler M."/>
            <person name="Boedeker C."/>
            <person name="Pinto D."/>
            <person name="Vollmers J."/>
            <person name="Rivas-Marin E."/>
            <person name="Kohn T."/>
            <person name="Peeters S.H."/>
            <person name="Heuer A."/>
            <person name="Rast P."/>
            <person name="Oberbeckmann S."/>
            <person name="Bunk B."/>
            <person name="Jeske O."/>
            <person name="Meyerdierks A."/>
            <person name="Storesund J.E."/>
            <person name="Kallscheuer N."/>
            <person name="Luecker S."/>
            <person name="Lage O.M."/>
            <person name="Pohl T."/>
            <person name="Merkel B.J."/>
            <person name="Hornburger P."/>
            <person name="Mueller R.-W."/>
            <person name="Bruemmer F."/>
            <person name="Labrenz M."/>
            <person name="Spormann A.M."/>
            <person name="Op den Camp H."/>
            <person name="Overmann J."/>
            <person name="Amann R."/>
            <person name="Jetten M.S.M."/>
            <person name="Mascher T."/>
            <person name="Medema M.H."/>
            <person name="Devos D.P."/>
            <person name="Kaster A.-K."/>
            <person name="Ovreas L."/>
            <person name="Rohde M."/>
            <person name="Galperin M.Y."/>
            <person name="Jogler C."/>
        </authorList>
    </citation>
    <scope>NUCLEOTIDE SEQUENCE [LARGE SCALE GENOMIC DNA]</scope>
    <source>
        <strain evidence="6 7">Pla110</strain>
    </source>
</reference>
<dbReference type="SUPFAM" id="SSF51905">
    <property type="entry name" value="FAD/NAD(P)-binding domain"/>
    <property type="match status" value="1"/>
</dbReference>
<organism evidence="6 7">
    <name type="scientific">Polystyrenella longa</name>
    <dbReference type="NCBI Taxonomy" id="2528007"/>
    <lineage>
        <taxon>Bacteria</taxon>
        <taxon>Pseudomonadati</taxon>
        <taxon>Planctomycetota</taxon>
        <taxon>Planctomycetia</taxon>
        <taxon>Planctomycetales</taxon>
        <taxon>Planctomycetaceae</taxon>
        <taxon>Polystyrenella</taxon>
    </lineage>
</organism>
<evidence type="ECO:0000313" key="7">
    <source>
        <dbReference type="Proteomes" id="UP000317178"/>
    </source>
</evidence>
<sequence length="482" mass="51305">MAATRRLFLKTAATGALLSPVTFLRANGANGEEPALGMSAPDLKTGEVIRTQGQLLPSGEFLREERRLVPVAGTSDVLVCGGGPAGIAAALAAARQGAKTQLLEFAGCLGGVWTAGMLTKILDAGNKSGIMKEILKALSAQGSDVAKTSSGTVYDPELAKRVLEEMCVEAGIEIQLHTLVVGAVTDEQNRLVAVITESKSGRQAWLAERFIDCTGDGDLAAQAGCQFDVGLNDDCDCQPMSLMALLTGIDPQEVEPYIRETGREAKQRFLKLMRDAGINPSYRAPTLRHLHDGIFSLMTNHEYGVSAFDAGAISKATINARKEVFEIVAGLKKLGGPWSGIAVVATAEQIGVREGRRIKGRYTLTGDDLVSGLRHPQAIARAKFPFDVHSLELAGNPEEVNEYRKQGVKSYDIPYPALVSADVDNLLMAGRCISGDFLAHSSYRVTGNAVPMGEAAGKAAALSITQQVMPHEIEWQTARSNS</sequence>
<keyword evidence="1" id="KW-0004">4Fe-4S</keyword>
<dbReference type="Gene3D" id="3.50.50.60">
    <property type="entry name" value="FAD/NAD(P)-binding domain"/>
    <property type="match status" value="1"/>
</dbReference>
<dbReference type="GO" id="GO:0051539">
    <property type="term" value="F:4 iron, 4 sulfur cluster binding"/>
    <property type="evidence" value="ECO:0007669"/>
    <property type="project" value="UniProtKB-KW"/>
</dbReference>
<keyword evidence="2" id="KW-0479">Metal-binding</keyword>
<dbReference type="GO" id="GO:0016491">
    <property type="term" value="F:oxidoreductase activity"/>
    <property type="evidence" value="ECO:0007669"/>
    <property type="project" value="UniProtKB-KW"/>
</dbReference>
<dbReference type="InterPro" id="IPR039650">
    <property type="entry name" value="HdrA-like"/>
</dbReference>
<name>A0A518CHW0_9PLAN</name>
<proteinExistence type="predicted"/>
<keyword evidence="3" id="KW-0560">Oxidoreductase</keyword>
<dbReference type="GO" id="GO:0046872">
    <property type="term" value="F:metal ion binding"/>
    <property type="evidence" value="ECO:0007669"/>
    <property type="project" value="UniProtKB-KW"/>
</dbReference>